<dbReference type="AlphaFoldDB" id="A0A6H1TV49"/>
<proteinExistence type="predicted"/>
<keyword evidence="2" id="KW-1185">Reference proteome</keyword>
<organism evidence="1 2">
    <name type="scientific">Oxynema aestuarii AP17</name>
    <dbReference type="NCBI Taxonomy" id="2064643"/>
    <lineage>
        <taxon>Bacteria</taxon>
        <taxon>Bacillati</taxon>
        <taxon>Cyanobacteriota</taxon>
        <taxon>Cyanophyceae</taxon>
        <taxon>Oscillatoriophycideae</taxon>
        <taxon>Oscillatoriales</taxon>
        <taxon>Oscillatoriaceae</taxon>
        <taxon>Oxynema</taxon>
        <taxon>Oxynema aestuarii</taxon>
    </lineage>
</organism>
<protein>
    <recommendedName>
        <fullName evidence="3">Polymerase nucleotidyl transferase domain-containing protein</fullName>
    </recommendedName>
</protein>
<dbReference type="EMBL" id="CP051167">
    <property type="protein sequence ID" value="QIZ70295.1"/>
    <property type="molecule type" value="Genomic_DNA"/>
</dbReference>
<accession>A0A6H1TV49</accession>
<reference evidence="1 2" key="1">
    <citation type="submission" date="2020-04" db="EMBL/GenBank/DDBJ databases">
        <authorList>
            <person name="Basu S."/>
            <person name="Maruthanayagam V."/>
            <person name="Chakraborty S."/>
            <person name="Pramanik A."/>
            <person name="Mukherjee J."/>
            <person name="Brink B."/>
        </authorList>
    </citation>
    <scope>NUCLEOTIDE SEQUENCE [LARGE SCALE GENOMIC DNA]</scope>
    <source>
        <strain evidence="1 2">AP17</strain>
    </source>
</reference>
<name>A0A6H1TV49_9CYAN</name>
<evidence type="ECO:0008006" key="3">
    <source>
        <dbReference type="Google" id="ProtNLM"/>
    </source>
</evidence>
<dbReference type="KEGG" id="oxy:HCG48_06650"/>
<evidence type="ECO:0000313" key="2">
    <source>
        <dbReference type="Proteomes" id="UP000500857"/>
    </source>
</evidence>
<dbReference type="InterPro" id="IPR043519">
    <property type="entry name" value="NT_sf"/>
</dbReference>
<dbReference type="SUPFAM" id="SSF81301">
    <property type="entry name" value="Nucleotidyltransferase"/>
    <property type="match status" value="1"/>
</dbReference>
<dbReference type="RefSeq" id="WP_168568450.1">
    <property type="nucleotide sequence ID" value="NZ_CP051167.1"/>
</dbReference>
<sequence length="279" mass="31838">MSRLVKMGRLWPTDARGYLINECGTDRIASPWTELVEVWKALCLKALDDRAVSLYLRGSVPRGEAIARISDLDGVVILQENYPLEAARSQLQAIGRHLQQRYQFCHRVETSALSETALQISPSSPAPGWWSSLLKTQGLCVWGRDFNPILPPVKPDRALVTYAVSLKDDLVQTLDFLRNLSPGQLNFDRQVRRRCRWICRRLVRAGFELVMVREGIYTRDLYLSYEYFARAFPQWERQMYKAVQLAIFPTGDRAGLLLFLAGFGAELADRTEGILDGDR</sequence>
<evidence type="ECO:0000313" key="1">
    <source>
        <dbReference type="EMBL" id="QIZ70295.1"/>
    </source>
</evidence>
<gene>
    <name evidence="1" type="ORF">HCG48_06650</name>
</gene>
<dbReference type="Proteomes" id="UP000500857">
    <property type="component" value="Chromosome"/>
</dbReference>